<name>A0AA89C4L6_PINIB</name>
<dbReference type="InterPro" id="IPR036236">
    <property type="entry name" value="Znf_C2H2_sf"/>
</dbReference>
<dbReference type="Pfam" id="PF00096">
    <property type="entry name" value="zf-C2H2"/>
    <property type="match status" value="2"/>
</dbReference>
<keyword evidence="11" id="KW-1185">Reference proteome</keyword>
<dbReference type="SUPFAM" id="SSF57667">
    <property type="entry name" value="beta-beta-alpha zinc fingers"/>
    <property type="match status" value="2"/>
</dbReference>
<dbReference type="Proteomes" id="UP001186944">
    <property type="component" value="Unassembled WGS sequence"/>
</dbReference>
<comment type="caution">
    <text evidence="10">The sequence shown here is derived from an EMBL/GenBank/DDBJ whole genome shotgun (WGS) entry which is preliminary data.</text>
</comment>
<dbReference type="PROSITE" id="PS50157">
    <property type="entry name" value="ZINC_FINGER_C2H2_2"/>
    <property type="match status" value="3"/>
</dbReference>
<keyword evidence="5" id="KW-0862">Zinc</keyword>
<evidence type="ECO:0000256" key="7">
    <source>
        <dbReference type="PROSITE-ProRule" id="PRU00042"/>
    </source>
</evidence>
<keyword evidence="3" id="KW-0677">Repeat</keyword>
<keyword evidence="2" id="KW-0479">Metal-binding</keyword>
<keyword evidence="6" id="KW-0539">Nucleus</keyword>
<feature type="domain" description="C2H2-type" evidence="9">
    <location>
        <begin position="187"/>
        <end position="214"/>
    </location>
</feature>
<dbReference type="InterPro" id="IPR013087">
    <property type="entry name" value="Znf_C2H2_type"/>
</dbReference>
<reference evidence="10" key="1">
    <citation type="submission" date="2019-08" db="EMBL/GenBank/DDBJ databases">
        <title>The improved chromosome-level genome for the pearl oyster Pinctada fucata martensii using PacBio sequencing and Hi-C.</title>
        <authorList>
            <person name="Zheng Z."/>
        </authorList>
    </citation>
    <scope>NUCLEOTIDE SEQUENCE</scope>
    <source>
        <strain evidence="10">ZZ-2019</strain>
        <tissue evidence="10">Adductor muscle</tissue>
    </source>
</reference>
<dbReference type="PROSITE" id="PS00028">
    <property type="entry name" value="ZINC_FINGER_C2H2_1"/>
    <property type="match status" value="3"/>
</dbReference>
<dbReference type="Gene3D" id="3.30.160.60">
    <property type="entry name" value="Classic Zinc Finger"/>
    <property type="match status" value="3"/>
</dbReference>
<dbReference type="EMBL" id="VSWD01000005">
    <property type="protein sequence ID" value="KAK3101024.1"/>
    <property type="molecule type" value="Genomic_DNA"/>
</dbReference>
<feature type="region of interest" description="Disordered" evidence="8">
    <location>
        <begin position="127"/>
        <end position="149"/>
    </location>
</feature>
<dbReference type="GO" id="GO:0000981">
    <property type="term" value="F:DNA-binding transcription factor activity, RNA polymerase II-specific"/>
    <property type="evidence" value="ECO:0007669"/>
    <property type="project" value="TreeGrafter"/>
</dbReference>
<evidence type="ECO:0000256" key="1">
    <source>
        <dbReference type="ARBA" id="ARBA00004123"/>
    </source>
</evidence>
<evidence type="ECO:0000256" key="6">
    <source>
        <dbReference type="ARBA" id="ARBA00023242"/>
    </source>
</evidence>
<dbReference type="GO" id="GO:0008270">
    <property type="term" value="F:zinc ion binding"/>
    <property type="evidence" value="ECO:0007669"/>
    <property type="project" value="UniProtKB-KW"/>
</dbReference>
<evidence type="ECO:0000256" key="8">
    <source>
        <dbReference type="SAM" id="MobiDB-lite"/>
    </source>
</evidence>
<protein>
    <recommendedName>
        <fullName evidence="9">C2H2-type domain-containing protein</fullName>
    </recommendedName>
</protein>
<comment type="subcellular location">
    <subcellularLocation>
        <location evidence="1">Nucleus</location>
    </subcellularLocation>
</comment>
<evidence type="ECO:0000256" key="2">
    <source>
        <dbReference type="ARBA" id="ARBA00022723"/>
    </source>
</evidence>
<dbReference type="GO" id="GO:0005634">
    <property type="term" value="C:nucleus"/>
    <property type="evidence" value="ECO:0007669"/>
    <property type="project" value="UniProtKB-SubCell"/>
</dbReference>
<dbReference type="FunFam" id="3.30.160.60:FF:000145">
    <property type="entry name" value="Zinc finger protein 574"/>
    <property type="match status" value="1"/>
</dbReference>
<dbReference type="SMART" id="SM00355">
    <property type="entry name" value="ZnF_C2H2"/>
    <property type="match status" value="4"/>
</dbReference>
<evidence type="ECO:0000256" key="4">
    <source>
        <dbReference type="ARBA" id="ARBA00022771"/>
    </source>
</evidence>
<feature type="compositionally biased region" description="Basic and acidic residues" evidence="8">
    <location>
        <begin position="127"/>
        <end position="138"/>
    </location>
</feature>
<evidence type="ECO:0000259" key="9">
    <source>
        <dbReference type="PROSITE" id="PS50157"/>
    </source>
</evidence>
<sequence length="293" mass="33924">MESCTHGHSLSTKHITYEENGREEKIFECNDCGEHFSKVTWTVKRYQDQMYLIKQDRARKLLIKAKLYYADKPRSRIRELHGITKKIRQKNKKPNKLIINEGLENDPSASQPKAEALKRVKKCMDAKKKKSAQEEKIRSKLSPKSKKIPKESQMKDIEIKVKEYSCSICLAVFFNNVLYRSHLATHTHCFHCDKVFKAYENLRRHLKTHATNQDYVCSVCGKTFKAQQNLSKHKLIHREDSDCACSICGKVFKAKPNLQKHMVTHNDTLSFCCDICGKGFKAMQNLQVNASVI</sequence>
<feature type="domain" description="C2H2-type" evidence="9">
    <location>
        <begin position="243"/>
        <end position="270"/>
    </location>
</feature>
<evidence type="ECO:0000313" key="10">
    <source>
        <dbReference type="EMBL" id="KAK3101024.1"/>
    </source>
</evidence>
<dbReference type="PANTHER" id="PTHR24394:SF29">
    <property type="entry name" value="MYONEURIN"/>
    <property type="match status" value="1"/>
</dbReference>
<evidence type="ECO:0000313" key="11">
    <source>
        <dbReference type="Proteomes" id="UP001186944"/>
    </source>
</evidence>
<dbReference type="PANTHER" id="PTHR24394">
    <property type="entry name" value="ZINC FINGER PROTEIN"/>
    <property type="match status" value="1"/>
</dbReference>
<evidence type="ECO:0000256" key="3">
    <source>
        <dbReference type="ARBA" id="ARBA00022737"/>
    </source>
</evidence>
<feature type="domain" description="C2H2-type" evidence="9">
    <location>
        <begin position="215"/>
        <end position="242"/>
    </location>
</feature>
<dbReference type="Pfam" id="PF13912">
    <property type="entry name" value="zf-C2H2_6"/>
    <property type="match status" value="2"/>
</dbReference>
<gene>
    <name evidence="10" type="ORF">FSP39_000347</name>
</gene>
<organism evidence="10 11">
    <name type="scientific">Pinctada imbricata</name>
    <name type="common">Atlantic pearl-oyster</name>
    <name type="synonym">Pinctada martensii</name>
    <dbReference type="NCBI Taxonomy" id="66713"/>
    <lineage>
        <taxon>Eukaryota</taxon>
        <taxon>Metazoa</taxon>
        <taxon>Spiralia</taxon>
        <taxon>Lophotrochozoa</taxon>
        <taxon>Mollusca</taxon>
        <taxon>Bivalvia</taxon>
        <taxon>Autobranchia</taxon>
        <taxon>Pteriomorphia</taxon>
        <taxon>Pterioida</taxon>
        <taxon>Pterioidea</taxon>
        <taxon>Pteriidae</taxon>
        <taxon>Pinctada</taxon>
    </lineage>
</organism>
<evidence type="ECO:0000256" key="5">
    <source>
        <dbReference type="ARBA" id="ARBA00022833"/>
    </source>
</evidence>
<proteinExistence type="predicted"/>
<keyword evidence="4 7" id="KW-0863">Zinc-finger</keyword>
<dbReference type="AlphaFoldDB" id="A0AA89C4L6"/>
<accession>A0AA89C4L6</accession>